<dbReference type="InterPro" id="IPR007739">
    <property type="entry name" value="RgpF"/>
</dbReference>
<evidence type="ECO:0008006" key="3">
    <source>
        <dbReference type="Google" id="ProtNLM"/>
    </source>
</evidence>
<dbReference type="Pfam" id="PF05045">
    <property type="entry name" value="RgpF"/>
    <property type="match status" value="1"/>
</dbReference>
<protein>
    <recommendedName>
        <fullName evidence="3">Rhamnan synthesis protein F</fullName>
    </recommendedName>
</protein>
<reference evidence="1 2" key="1">
    <citation type="journal article" date="2019" name="Int. J. Syst. Evol. Microbiol.">
        <title>The Global Catalogue of Microorganisms (GCM) 10K type strain sequencing project: providing services to taxonomists for standard genome sequencing and annotation.</title>
        <authorList>
            <consortium name="The Broad Institute Genomics Platform"/>
            <consortium name="The Broad Institute Genome Sequencing Center for Infectious Disease"/>
            <person name="Wu L."/>
            <person name="Ma J."/>
        </authorList>
    </citation>
    <scope>NUCLEOTIDE SEQUENCE [LARGE SCALE GENOMIC DNA]</scope>
    <source>
        <strain evidence="1 2">JCM 14902</strain>
    </source>
</reference>
<comment type="caution">
    <text evidence="1">The sequence shown here is derived from an EMBL/GenBank/DDBJ whole genome shotgun (WGS) entry which is preliminary data.</text>
</comment>
<proteinExistence type="predicted"/>
<keyword evidence="2" id="KW-1185">Reference proteome</keyword>
<evidence type="ECO:0000313" key="1">
    <source>
        <dbReference type="EMBL" id="GAA1985054.1"/>
    </source>
</evidence>
<organism evidence="1 2">
    <name type="scientific">Microbacterium pumilum</name>
    <dbReference type="NCBI Taxonomy" id="344165"/>
    <lineage>
        <taxon>Bacteria</taxon>
        <taxon>Bacillati</taxon>
        <taxon>Actinomycetota</taxon>
        <taxon>Actinomycetes</taxon>
        <taxon>Micrococcales</taxon>
        <taxon>Microbacteriaceae</taxon>
        <taxon>Microbacterium</taxon>
    </lineage>
</organism>
<name>A0ABN2SFA6_9MICO</name>
<dbReference type="Proteomes" id="UP001500326">
    <property type="component" value="Unassembled WGS sequence"/>
</dbReference>
<dbReference type="EMBL" id="BAAAOH010000001">
    <property type="protein sequence ID" value="GAA1985054.1"/>
    <property type="molecule type" value="Genomic_DNA"/>
</dbReference>
<gene>
    <name evidence="1" type="ORF">GCM10009777_18780</name>
</gene>
<evidence type="ECO:0000313" key="2">
    <source>
        <dbReference type="Proteomes" id="UP001500326"/>
    </source>
</evidence>
<accession>A0ABN2SFA6</accession>
<sequence>MSGAEAAASPVVPRRLAIIAHYDPRGKAAPHFLRLLDQIGGSFSDVVVASTAALDDEAIAAIEARATLVRRPNVGHDFGSWRDVLEAHGFGADFDEVLLTNDSYVGYLRPLDQMIREMHKQPVEVWGMTKSHRHGEHIQSYFLYFTAAALHSQTFERFWAELRPAHSRDQAIVDQEIGVSRALLQSGFRLGSYFTPTTLERRLATVRGVHWLRHRQRTFPTRFDNFEDSFFRARKFMDPAMADNLNWSAAFADAVFDRARLPVVKFDTLRYDPYFLDAGHFLNELERAFPAAFSGVRQFLEETKPYYGRRRFENYGDTKLMLPTRALVGYGNRHPISTAQRAKETS</sequence>